<sequence>MPPHILEQRQKTILEAHASNLIENLDMGSDYLNELLELAKQNISNQEFERIAMAKLMRPYQNHV</sequence>
<dbReference type="EMBL" id="FXUV01000034">
    <property type="protein sequence ID" value="SMQ12865.1"/>
    <property type="molecule type" value="Genomic_DNA"/>
</dbReference>
<dbReference type="STRING" id="1522312.GCA_900177895_01748"/>
<dbReference type="OrthoDB" id="9886485at2"/>
<protein>
    <recommendedName>
        <fullName evidence="4">Antitoxin VbhA domain-containing protein</fullName>
    </recommendedName>
</protein>
<organism evidence="1">
    <name type="scientific">Kingella negevensis</name>
    <dbReference type="NCBI Taxonomy" id="1522312"/>
    <lineage>
        <taxon>Bacteria</taxon>
        <taxon>Pseudomonadati</taxon>
        <taxon>Pseudomonadota</taxon>
        <taxon>Betaproteobacteria</taxon>
        <taxon>Neisseriales</taxon>
        <taxon>Neisseriaceae</taxon>
        <taxon>Kingella</taxon>
    </lineage>
</organism>
<evidence type="ECO:0000313" key="1">
    <source>
        <dbReference type="EMBL" id="SMQ12865.1"/>
    </source>
</evidence>
<accession>A0A238HGL7</accession>
<dbReference type="EMBL" id="FXUV02000040">
    <property type="protein sequence ID" value="SNB77069.1"/>
    <property type="molecule type" value="Genomic_DNA"/>
</dbReference>
<reference evidence="1" key="1">
    <citation type="submission" date="2017-05" db="EMBL/GenBank/DDBJ databases">
        <authorList>
            <person name="Song R."/>
            <person name="Chenine A.L."/>
            <person name="Ruprecht R.M."/>
        </authorList>
    </citation>
    <scope>NUCLEOTIDE SEQUENCE</scope>
    <source>
        <strain evidence="1">Kingella_eburonensis</strain>
    </source>
</reference>
<dbReference type="RefSeq" id="WP_095062953.1">
    <property type="nucleotide sequence ID" value="NZ_FXUV02000040.1"/>
</dbReference>
<evidence type="ECO:0000313" key="2">
    <source>
        <dbReference type="EMBL" id="SNB77069.1"/>
    </source>
</evidence>
<keyword evidence="3" id="KW-1185">Reference proteome</keyword>
<gene>
    <name evidence="1" type="ORF">KEBURONENSIS_01682</name>
    <name evidence="2" type="ORF">KEBURONENSIS_01717</name>
</gene>
<dbReference type="AlphaFoldDB" id="A0A238HGL7"/>
<reference evidence="2 3" key="2">
    <citation type="submission" date="2017-06" db="EMBL/GenBank/DDBJ databases">
        <authorList>
            <person name="Kim H.J."/>
            <person name="Triplett B.A."/>
        </authorList>
    </citation>
    <scope>NUCLEOTIDE SEQUENCE [LARGE SCALE GENOMIC DNA]</scope>
    <source>
        <strain evidence="2">Kingella_eburonensis</strain>
    </source>
</reference>
<evidence type="ECO:0008006" key="4">
    <source>
        <dbReference type="Google" id="ProtNLM"/>
    </source>
</evidence>
<evidence type="ECO:0000313" key="3">
    <source>
        <dbReference type="Proteomes" id="UP000215450"/>
    </source>
</evidence>
<proteinExistence type="predicted"/>
<name>A0A238HGL7_9NEIS</name>
<dbReference type="Proteomes" id="UP000215450">
    <property type="component" value="Unassembled WGS sequence"/>
</dbReference>